<dbReference type="CDD" id="cd00788">
    <property type="entry name" value="KU70"/>
    <property type="match status" value="1"/>
</dbReference>
<evidence type="ECO:0000256" key="9">
    <source>
        <dbReference type="ARBA" id="ARBA00023172"/>
    </source>
</evidence>
<feature type="region of interest" description="Disordered" evidence="12">
    <location>
        <begin position="1038"/>
        <end position="1062"/>
    </location>
</feature>
<dbReference type="GO" id="GO:0006303">
    <property type="term" value="P:double-strand break repair via nonhomologous end joining"/>
    <property type="evidence" value="ECO:0007669"/>
    <property type="project" value="InterPro"/>
</dbReference>
<dbReference type="InterPro" id="IPR000719">
    <property type="entry name" value="Prot_kinase_dom"/>
</dbReference>
<dbReference type="InterPro" id="IPR003034">
    <property type="entry name" value="SAP_dom"/>
</dbReference>
<feature type="compositionally biased region" description="Polar residues" evidence="12">
    <location>
        <begin position="1"/>
        <end position="10"/>
    </location>
</feature>
<feature type="compositionally biased region" description="Acidic residues" evidence="12">
    <location>
        <begin position="1178"/>
        <end position="1192"/>
    </location>
</feature>
<keyword evidence="7" id="KW-0067">ATP-binding</keyword>
<feature type="compositionally biased region" description="Low complexity" evidence="12">
    <location>
        <begin position="1038"/>
        <end position="1057"/>
    </location>
</feature>
<keyword evidence="5" id="KW-0378">Hydrolase</keyword>
<dbReference type="SUPFAM" id="SSF68906">
    <property type="entry name" value="SAP domain"/>
    <property type="match status" value="1"/>
</dbReference>
<comment type="subcellular location">
    <subcellularLocation>
        <location evidence="1">Nucleus</location>
    </subcellularLocation>
</comment>
<dbReference type="InterPro" id="IPR016194">
    <property type="entry name" value="SPOC-like_C_dom_sf"/>
</dbReference>
<evidence type="ECO:0000313" key="16">
    <source>
        <dbReference type="Proteomes" id="UP001165083"/>
    </source>
</evidence>
<keyword evidence="4" id="KW-0227">DNA damage</keyword>
<dbReference type="Pfam" id="PF02037">
    <property type="entry name" value="SAP"/>
    <property type="match status" value="1"/>
</dbReference>
<proteinExistence type="inferred from homology"/>
<dbReference type="FunFam" id="2.40.290.10:FF:000001">
    <property type="entry name" value="X-ray repair cross complementing 6"/>
    <property type="match status" value="1"/>
</dbReference>
<dbReference type="SUPFAM" id="SSF56112">
    <property type="entry name" value="Protein kinase-like (PK-like)"/>
    <property type="match status" value="1"/>
</dbReference>
<gene>
    <name evidence="15" type="ORF">Plil01_001802100</name>
</gene>
<dbReference type="Gene3D" id="3.40.50.410">
    <property type="entry name" value="von Willebrand factor, type A domain"/>
    <property type="match status" value="1"/>
</dbReference>
<dbReference type="Gene3D" id="1.10.720.30">
    <property type="entry name" value="SAP domain"/>
    <property type="match status" value="1"/>
</dbReference>
<evidence type="ECO:0000313" key="15">
    <source>
        <dbReference type="EMBL" id="GMF65339.1"/>
    </source>
</evidence>
<dbReference type="Gene3D" id="1.10.510.10">
    <property type="entry name" value="Transferase(Phosphotransferase) domain 1"/>
    <property type="match status" value="1"/>
</dbReference>
<dbReference type="Proteomes" id="UP001165083">
    <property type="component" value="Unassembled WGS sequence"/>
</dbReference>
<dbReference type="GO" id="GO:0006310">
    <property type="term" value="P:DNA recombination"/>
    <property type="evidence" value="ECO:0007669"/>
    <property type="project" value="UniProtKB-KW"/>
</dbReference>
<dbReference type="GO" id="GO:0004386">
    <property type="term" value="F:helicase activity"/>
    <property type="evidence" value="ECO:0007669"/>
    <property type="project" value="UniProtKB-KW"/>
</dbReference>
<dbReference type="InterPro" id="IPR036361">
    <property type="entry name" value="SAP_dom_sf"/>
</dbReference>
<keyword evidence="6" id="KW-0347">Helicase</keyword>
<evidence type="ECO:0000256" key="7">
    <source>
        <dbReference type="ARBA" id="ARBA00022840"/>
    </source>
</evidence>
<dbReference type="InterPro" id="IPR036465">
    <property type="entry name" value="vWFA_dom_sf"/>
</dbReference>
<dbReference type="InterPro" id="IPR005161">
    <property type="entry name" value="Ku_N"/>
</dbReference>
<dbReference type="GO" id="GO:0004672">
    <property type="term" value="F:protein kinase activity"/>
    <property type="evidence" value="ECO:0007669"/>
    <property type="project" value="InterPro"/>
</dbReference>
<dbReference type="GO" id="GO:0005634">
    <property type="term" value="C:nucleus"/>
    <property type="evidence" value="ECO:0007669"/>
    <property type="project" value="UniProtKB-SubCell"/>
</dbReference>
<keyword evidence="10" id="KW-0234">DNA repair</keyword>
<evidence type="ECO:0000256" key="11">
    <source>
        <dbReference type="ARBA" id="ARBA00023242"/>
    </source>
</evidence>
<dbReference type="PROSITE" id="PS50011">
    <property type="entry name" value="PROTEIN_KINASE_DOM"/>
    <property type="match status" value="1"/>
</dbReference>
<accession>A0A9W6YK03</accession>
<dbReference type="Gene3D" id="2.40.290.10">
    <property type="match status" value="1"/>
</dbReference>
<dbReference type="InterPro" id="IPR011989">
    <property type="entry name" value="ARM-like"/>
</dbReference>
<feature type="compositionally biased region" description="Basic and acidic residues" evidence="12">
    <location>
        <begin position="1242"/>
        <end position="1260"/>
    </location>
</feature>
<feature type="domain" description="SAP" evidence="14">
    <location>
        <begin position="418"/>
        <end position="452"/>
    </location>
</feature>
<dbReference type="FunFam" id="4.10.970.10:FF:000002">
    <property type="entry name" value="Atp-dependent dna helicase 2"/>
    <property type="match status" value="1"/>
</dbReference>
<dbReference type="EMBL" id="BSXW01012462">
    <property type="protein sequence ID" value="GMF65339.1"/>
    <property type="molecule type" value="Genomic_DNA"/>
</dbReference>
<evidence type="ECO:0000256" key="5">
    <source>
        <dbReference type="ARBA" id="ARBA00022801"/>
    </source>
</evidence>
<dbReference type="SUPFAM" id="SSF100939">
    <property type="entry name" value="SPOC domain-like"/>
    <property type="match status" value="1"/>
</dbReference>
<dbReference type="InterPro" id="IPR047087">
    <property type="entry name" value="KU70_core_dom"/>
</dbReference>
<evidence type="ECO:0000259" key="14">
    <source>
        <dbReference type="PROSITE" id="PS50800"/>
    </source>
</evidence>
<dbReference type="SMART" id="SM00513">
    <property type="entry name" value="SAP"/>
    <property type="match status" value="1"/>
</dbReference>
<keyword evidence="8" id="KW-0238">DNA-binding</keyword>
<keyword evidence="16" id="KW-1185">Reference proteome</keyword>
<dbReference type="Pfam" id="PF03731">
    <property type="entry name" value="Ku_N"/>
    <property type="match status" value="1"/>
</dbReference>
<feature type="compositionally biased region" description="Low complexity" evidence="12">
    <location>
        <begin position="1152"/>
        <end position="1177"/>
    </location>
</feature>
<evidence type="ECO:0000256" key="4">
    <source>
        <dbReference type="ARBA" id="ARBA00022763"/>
    </source>
</evidence>
<dbReference type="InterPro" id="IPR006164">
    <property type="entry name" value="DNA_bd_Ku70/Ku80"/>
</dbReference>
<keyword evidence="9" id="KW-0233">DNA recombination</keyword>
<dbReference type="SUPFAM" id="SSF53300">
    <property type="entry name" value="vWA-like"/>
    <property type="match status" value="1"/>
</dbReference>
<evidence type="ECO:0000256" key="1">
    <source>
        <dbReference type="ARBA" id="ARBA00004123"/>
    </source>
</evidence>
<evidence type="ECO:0000256" key="10">
    <source>
        <dbReference type="ARBA" id="ARBA00023204"/>
    </source>
</evidence>
<dbReference type="GO" id="GO:0016787">
    <property type="term" value="F:hydrolase activity"/>
    <property type="evidence" value="ECO:0007669"/>
    <property type="project" value="UniProtKB-KW"/>
</dbReference>
<feature type="region of interest" description="Disordered" evidence="12">
    <location>
        <begin position="1"/>
        <end position="20"/>
    </location>
</feature>
<dbReference type="Gene3D" id="3.30.200.20">
    <property type="entry name" value="Phosphorylase Kinase, domain 1"/>
    <property type="match status" value="1"/>
</dbReference>
<dbReference type="InterPro" id="IPR051177">
    <property type="entry name" value="CIK-Related_Protein"/>
</dbReference>
<organism evidence="15 16">
    <name type="scientific">Phytophthora lilii</name>
    <dbReference type="NCBI Taxonomy" id="2077276"/>
    <lineage>
        <taxon>Eukaryota</taxon>
        <taxon>Sar</taxon>
        <taxon>Stramenopiles</taxon>
        <taxon>Oomycota</taxon>
        <taxon>Peronosporomycetes</taxon>
        <taxon>Peronosporales</taxon>
        <taxon>Peronosporaceae</taxon>
        <taxon>Phytophthora</taxon>
    </lineage>
</organism>
<feature type="compositionally biased region" description="Acidic residues" evidence="12">
    <location>
        <begin position="1089"/>
        <end position="1099"/>
    </location>
</feature>
<feature type="region of interest" description="Disordered" evidence="12">
    <location>
        <begin position="985"/>
        <end position="1005"/>
    </location>
</feature>
<dbReference type="InterPro" id="IPR016024">
    <property type="entry name" value="ARM-type_fold"/>
</dbReference>
<reference evidence="15" key="1">
    <citation type="submission" date="2023-04" db="EMBL/GenBank/DDBJ databases">
        <title>Phytophthora lilii NBRC 32176.</title>
        <authorList>
            <person name="Ichikawa N."/>
            <person name="Sato H."/>
            <person name="Tonouchi N."/>
        </authorList>
    </citation>
    <scope>NUCLEOTIDE SEQUENCE</scope>
    <source>
        <strain evidence="15">NBRC 32176</strain>
    </source>
</reference>
<evidence type="ECO:0000256" key="12">
    <source>
        <dbReference type="SAM" id="MobiDB-lite"/>
    </source>
</evidence>
<keyword evidence="11" id="KW-0539">Nucleus</keyword>
<evidence type="ECO:0000256" key="6">
    <source>
        <dbReference type="ARBA" id="ARBA00022806"/>
    </source>
</evidence>
<feature type="region of interest" description="Disordered" evidence="12">
    <location>
        <begin position="1089"/>
        <end position="1113"/>
    </location>
</feature>
<name>A0A9W6YK03_9STRA</name>
<feature type="region of interest" description="Disordered" evidence="12">
    <location>
        <begin position="378"/>
        <end position="399"/>
    </location>
</feature>
<comment type="similarity">
    <text evidence="2">Belongs to the ku70 family.</text>
</comment>
<dbReference type="GO" id="GO:0005524">
    <property type="term" value="F:ATP binding"/>
    <property type="evidence" value="ECO:0007669"/>
    <property type="project" value="UniProtKB-KW"/>
</dbReference>
<feature type="compositionally biased region" description="Basic residues" evidence="12">
    <location>
        <begin position="385"/>
        <end position="395"/>
    </location>
</feature>
<dbReference type="SUPFAM" id="SSF48371">
    <property type="entry name" value="ARM repeat"/>
    <property type="match status" value="1"/>
</dbReference>
<dbReference type="GO" id="GO:0003677">
    <property type="term" value="F:DNA binding"/>
    <property type="evidence" value="ECO:0007669"/>
    <property type="project" value="UniProtKB-KW"/>
</dbReference>
<evidence type="ECO:0000256" key="8">
    <source>
        <dbReference type="ARBA" id="ARBA00023125"/>
    </source>
</evidence>
<keyword evidence="3" id="KW-0547">Nucleotide-binding</keyword>
<evidence type="ECO:0000259" key="13">
    <source>
        <dbReference type="PROSITE" id="PS50011"/>
    </source>
</evidence>
<feature type="region of interest" description="Disordered" evidence="12">
    <location>
        <begin position="1150"/>
        <end position="1281"/>
    </location>
</feature>
<protein>
    <submittedName>
        <fullName evidence="15">Unnamed protein product</fullName>
    </submittedName>
</protein>
<comment type="caution">
    <text evidence="15">The sequence shown here is derived from an EMBL/GenBank/DDBJ whole genome shotgun (WGS) entry which is preliminary data.</text>
</comment>
<dbReference type="InterPro" id="IPR011009">
    <property type="entry name" value="Kinase-like_dom_sf"/>
</dbReference>
<dbReference type="OrthoDB" id="447103at2759"/>
<dbReference type="PANTHER" id="PTHR12984">
    <property type="entry name" value="SCY1-RELATED S/T PROTEIN KINASE-LIKE"/>
    <property type="match status" value="1"/>
</dbReference>
<dbReference type="SMART" id="SM00559">
    <property type="entry name" value="Ku78"/>
    <property type="match status" value="1"/>
</dbReference>
<dbReference type="PANTHER" id="PTHR12984:SF3">
    <property type="entry name" value="N-TERMINAL KINASE-LIKE PROTEIN"/>
    <property type="match status" value="1"/>
</dbReference>
<evidence type="ECO:0000256" key="3">
    <source>
        <dbReference type="ARBA" id="ARBA00022741"/>
    </source>
</evidence>
<sequence>MDVWGSQSAVGEQPAGEEEDWEVAESGKDALIVLLDVRKAMFSPYPHAAAGAPSTWFQAVVELVIKLLKSKVVANDNSLLSVVFFGTVSGWTSVEFALLETDLKRTLNLFYITPPGKVNFDLSKFYGCSFKDFSVDEDEEVGNELTLQPAFPVASLDDLMDGSLRKRFRKRRLTTFPLHITKGVSIGVELYALVVVQRKNTPVALDASTNIPLKTETKWLCEDTGAYLTPDQIKKYIDYGGKRVYFTRDDVVEIKHYDAPGLQLICFKPLSSLKWNENIRSPYFMYPCDGYIEGSSTAFMAILNSMVKKNKFALGRLIARKTSEPRLVALIPQEEENDEMGQVQPSGFNVIFLPYLDDIRDIPAEAVMNGKLNHYTSAASGGRKTTTKKSAKAKAGKPEAEATFDREEWAALVASNAIQKKTVAQLKAFLHAHGLAAVGRKAELVDAVKSFVGASEAPGSMNFLKTLGGLVGSSATGGLPYSMDAPSMDGNVAAGGAAGESVVFEGLPDFVLHSGKSKQDPSHAVSIFKSRQPAGQLTQNALRRIKTLRHPNILAYLDGIEIPSNGPVIIVTEHVMPLSEFLTALRMEYGANSEEFMMCVSWGLRSILMALQFINVDCKLLHGRLTPQSIFVTKGGDWKLGGFELTAEITSDGPSYIYTAFQQDADVNYKSPGAYFDTPFIKRMNFLENLAVKDSDEKVAFYKELCANLETLPRCFGVHKILPALKQVVEFGAATGAKNGPVKLDPSASHMLPAMIQIGSSLSAEEFKAEVLPIIVKLFSCNDRAVRVQLLQMMEKFAVHFDAKLVNSLVVFDNLCSGFTDAAPVLRELTVKSMLHIADKLSDSNLNNRVMKYFAKLQSDPEPAIRTNTTICLGKIASKLNDATRPKVLFPAFARALRDPFPHARLAGLRSMTACQEYFTPQGMAGSIVPAISPLLIDVSITVRHQAKISMDLFMKKVMDEAAQMKIREEQEAKERELKCVSGEHTGDVISPGATPPPSNGAHGSGGYASSLTAWASSAVASNVNKLVGAGGSTSALSASGSSVGASSSRSSSFSSSKNQNNTFGSATALSSKHNSLSTFPADDLAAEDGWGDDDDLDGLDSPKHTNMGLGSSRLSVNRGIASSFTSPAASSLSASLSSSSSSVKLNVARNTGTGSASSTTHTTPATSSFTMNSDSAWGDDADNWGGDDDLDFGVSAAPKSSSSMGSQKSGSGLNVSARASSLSTSFAAPGSSGGLPSGRKTASERRAEAQAKNKAKHEPLGAMKLSSGASAKADDWNWDF</sequence>
<feature type="compositionally biased region" description="Polar residues" evidence="12">
    <location>
        <begin position="1214"/>
        <end position="1225"/>
    </location>
</feature>
<feature type="compositionally biased region" description="Low complexity" evidence="12">
    <location>
        <begin position="1194"/>
        <end position="1213"/>
    </location>
</feature>
<dbReference type="Pfam" id="PF02735">
    <property type="entry name" value="Ku"/>
    <property type="match status" value="1"/>
</dbReference>
<evidence type="ECO:0000256" key="2">
    <source>
        <dbReference type="ARBA" id="ARBA00005240"/>
    </source>
</evidence>
<dbReference type="PROSITE" id="PS50800">
    <property type="entry name" value="SAP"/>
    <property type="match status" value="1"/>
</dbReference>
<dbReference type="Gene3D" id="4.10.970.10">
    <property type="entry name" value="Ku70, bridge and pillars"/>
    <property type="match status" value="1"/>
</dbReference>
<dbReference type="Gene3D" id="1.25.10.10">
    <property type="entry name" value="Leucine-rich Repeat Variant"/>
    <property type="match status" value="1"/>
</dbReference>
<feature type="domain" description="Protein kinase" evidence="13">
    <location>
        <begin position="465"/>
        <end position="801"/>
    </location>
</feature>
<dbReference type="InterPro" id="IPR027388">
    <property type="entry name" value="Ku70_bridge/pillars_dom_sf"/>
</dbReference>